<keyword evidence="1" id="KW-0175">Coiled coil</keyword>
<gene>
    <name evidence="3" type="primary">Sfi1</name>
</gene>
<proteinExistence type="predicted"/>
<dbReference type="Ensembl" id="ENSPEMT00000034444.1">
    <property type="protein sequence ID" value="ENSPEMP00000034651.1"/>
    <property type="gene ID" value="ENSPEMG00000026201.1"/>
</dbReference>
<dbReference type="GO" id="GO:0005814">
    <property type="term" value="C:centriole"/>
    <property type="evidence" value="ECO:0007669"/>
    <property type="project" value="Ensembl"/>
</dbReference>
<dbReference type="CTD" id="9814"/>
<feature type="region of interest" description="Disordered" evidence="2">
    <location>
        <begin position="1063"/>
        <end position="1102"/>
    </location>
</feature>
<feature type="coiled-coil region" evidence="1">
    <location>
        <begin position="1176"/>
        <end position="1203"/>
    </location>
</feature>
<dbReference type="OrthoDB" id="195843at2759"/>
<protein>
    <submittedName>
        <fullName evidence="3">Sfi1 homolog, spindle assembly associated (yeast)</fullName>
    </submittedName>
</protein>
<name>A0A6I9L4D4_PERMB</name>
<feature type="coiled-coil region" evidence="1">
    <location>
        <begin position="1123"/>
        <end position="1150"/>
    </location>
</feature>
<dbReference type="PANTHER" id="PTHR22028">
    <property type="entry name" value="SFI1 SPINDLE BODY DOMAIN-CONTAINING PROTEIN-RELATED"/>
    <property type="match status" value="1"/>
</dbReference>
<dbReference type="GeneID" id="102903265"/>
<dbReference type="AlphaFoldDB" id="A0A6I9L4D4"/>
<dbReference type="GeneTree" id="ENSGT00940000154110"/>
<dbReference type="Proteomes" id="UP000694547">
    <property type="component" value="Chromosome 10"/>
</dbReference>
<dbReference type="RefSeq" id="XP_006972968.1">
    <property type="nucleotide sequence ID" value="XM_006972906.4"/>
</dbReference>
<evidence type="ECO:0000313" key="3">
    <source>
        <dbReference type="Ensembl" id="ENSPEMP00000034651.1"/>
    </source>
</evidence>
<organism evidence="3 4">
    <name type="scientific">Peromyscus maniculatus bairdii</name>
    <name type="common">Prairie deer mouse</name>
    <dbReference type="NCBI Taxonomy" id="230844"/>
    <lineage>
        <taxon>Eukaryota</taxon>
        <taxon>Metazoa</taxon>
        <taxon>Chordata</taxon>
        <taxon>Craniata</taxon>
        <taxon>Vertebrata</taxon>
        <taxon>Euteleostomi</taxon>
        <taxon>Mammalia</taxon>
        <taxon>Eutheria</taxon>
        <taxon>Euarchontoglires</taxon>
        <taxon>Glires</taxon>
        <taxon>Rodentia</taxon>
        <taxon>Myomorpha</taxon>
        <taxon>Muroidea</taxon>
        <taxon>Cricetidae</taxon>
        <taxon>Neotominae</taxon>
        <taxon>Peromyscus</taxon>
    </lineage>
</organism>
<reference evidence="3" key="3">
    <citation type="submission" date="2025-09" db="UniProtKB">
        <authorList>
            <consortium name="Ensembl"/>
        </authorList>
    </citation>
    <scope>IDENTIFICATION</scope>
</reference>
<dbReference type="GO" id="GO:0019902">
    <property type="term" value="F:phosphatase binding"/>
    <property type="evidence" value="ECO:0007669"/>
    <property type="project" value="Ensembl"/>
</dbReference>
<keyword evidence="4" id="KW-1185">Reference proteome</keyword>
<evidence type="ECO:0000313" key="4">
    <source>
        <dbReference type="Proteomes" id="UP000694547"/>
    </source>
</evidence>
<dbReference type="InterPro" id="IPR052270">
    <property type="entry name" value="CACF_protein"/>
</dbReference>
<dbReference type="PANTHER" id="PTHR22028:SF4">
    <property type="entry name" value="PROTEIN SFI1 HOMOLOG"/>
    <property type="match status" value="1"/>
</dbReference>
<accession>A0A6I9L4D4</accession>
<evidence type="ECO:0000256" key="2">
    <source>
        <dbReference type="SAM" id="MobiDB-lite"/>
    </source>
</evidence>
<feature type="compositionally biased region" description="Pro residues" evidence="2">
    <location>
        <begin position="1082"/>
        <end position="1096"/>
    </location>
</feature>
<sequence>MEKKIDSRSFKDGVAKKPCSPKALPFKKSSAFSGTQRELPRSCHSLYYHHTSQNWARHRLRELRSRCVARKFLYLWIRMTFGRVTPSRARFFHEQRILQKVFGEWKEEWWVSQREWKLCVRADCHYRYYLYNLMFQNWKAFVHQRREMRKGLCRAEHHDTKQKMRQAWKSWLIYMVARRTKHHMQSTAVEFRRRSLLCFWWSRWRRRLAQAHAAHALHTAAVKHRARSLQLQAWSRWQEQLLNSHRERWKVVRAVRHHQRRQKQRSLKAWLQYLHIRRAKRWQNEMAVQFHRVTVLQIRFCDWQWAWEWRQSLSAHQALVEKLAKKMALRRAFAHWKHYMLLQAEEAAQHAAAAEHHQCYLLRSCFRAFKDNVVQARLWRIRRNLAHQLRDTTLLRRFWNLWQSRIEQREERVQPPSLHAAWSHYRMTVLRKCVRVWLQYVHQRRRQQFLQARADSHFHQRALPAAFRVWYSLWRWHQQGRVLYTRAVRFHRETLEKQVFAIWRQKMFHHRETRLAERMAILQAEQQLLRRSWFMWRQQAAACHREREWHTMACAHRHNRLLSKAFCVWRERAHGCRTERTGRAQAARFHSARLLRWAWSMWRECLAQRTEEQQKLRRAALHSRRTLLHRALHMWLVYQDRVRSVLQEVAAREGRHNRQLLWWALHLWRKNTMARLDMAKKASQARAHYNRTLCSKVLVQWREVTSVRMYYREKEAAALREAREALSRGRLRNCFRHWRFCTQRAAQQRVQLQRAAQHHRQQLLLEGMAGWKAYHVECLRKKLLQRQGAQLLAQRLSRACFCQWREQLAARKQEQWSTARALWFWAFSLQAKVWTAWLGFVLERRRKKARLEQAVQVYHQQLLQEGATRLLRFAAAVKASRQQVQAQQQVQAAHSLHCAVRRCAELWKRKALGPGRAARPPAPGTFGRRVTFKDSFLSGVAAEAEEATLETKKLRAPPSQGILGSLAVAAGEPCLLELSEARSSRKQPRRPSFLLEHLRSQRSPGWCTLGEQQLEKPLEKGQSMAPPGGLSLMRPFLSVVLPNAPGSKLPPPASPGLDLLPPSSFMPRGVGDTAGASAKPAIPGPQPPPCPAPSRGPQPHLFLPEDFTSTRIGPGYGSEATGHTELEAELEEIQQQLQHYQSTKQNLRSCQRQASSLRRWLELSQEEPRPEDRDVEQQVTRELEQVELQIQQLAEELQAQRQPIRTCIARVRALRQALC</sequence>
<reference evidence="3" key="2">
    <citation type="submission" date="2025-08" db="UniProtKB">
        <authorList>
            <consortium name="Ensembl"/>
        </authorList>
    </citation>
    <scope>IDENTIFICATION</scope>
</reference>
<evidence type="ECO:0000256" key="1">
    <source>
        <dbReference type="SAM" id="Coils"/>
    </source>
</evidence>
<reference evidence="3 4" key="1">
    <citation type="submission" date="2018-10" db="EMBL/GenBank/DDBJ databases">
        <title>Improved assembly of the deer mouse Peromyscus maniculatus genome.</title>
        <authorList>
            <person name="Lassance J.-M."/>
            <person name="Hoekstra H.E."/>
        </authorList>
    </citation>
    <scope>NUCLEOTIDE SEQUENCE [LARGE SCALE GENOMIC DNA]</scope>
</reference>